<proteinExistence type="predicted"/>
<dbReference type="CDD" id="cd06853">
    <property type="entry name" value="GT_WecA_like"/>
    <property type="match status" value="1"/>
</dbReference>
<organism evidence="10 11">
    <name type="scientific">Kineococcus xinjiangensis</name>
    <dbReference type="NCBI Taxonomy" id="512762"/>
    <lineage>
        <taxon>Bacteria</taxon>
        <taxon>Bacillati</taxon>
        <taxon>Actinomycetota</taxon>
        <taxon>Actinomycetes</taxon>
        <taxon>Kineosporiales</taxon>
        <taxon>Kineosporiaceae</taxon>
        <taxon>Kineococcus</taxon>
    </lineage>
</organism>
<evidence type="ECO:0000256" key="1">
    <source>
        <dbReference type="ARBA" id="ARBA00004651"/>
    </source>
</evidence>
<keyword evidence="2" id="KW-1003">Cell membrane</keyword>
<dbReference type="GO" id="GO:0046872">
    <property type="term" value="F:metal ion binding"/>
    <property type="evidence" value="ECO:0007669"/>
    <property type="project" value="UniProtKB-KW"/>
</dbReference>
<dbReference type="GO" id="GO:0071555">
    <property type="term" value="P:cell wall organization"/>
    <property type="evidence" value="ECO:0007669"/>
    <property type="project" value="TreeGrafter"/>
</dbReference>
<dbReference type="GO" id="GO:0009103">
    <property type="term" value="P:lipopolysaccharide biosynthetic process"/>
    <property type="evidence" value="ECO:0007669"/>
    <property type="project" value="TreeGrafter"/>
</dbReference>
<feature type="transmembrane region" description="Helical" evidence="9">
    <location>
        <begin position="196"/>
        <end position="216"/>
    </location>
</feature>
<evidence type="ECO:0000256" key="5">
    <source>
        <dbReference type="ARBA" id="ARBA00022989"/>
    </source>
</evidence>
<feature type="transmembrane region" description="Helical" evidence="9">
    <location>
        <begin position="340"/>
        <end position="360"/>
    </location>
</feature>
<gene>
    <name evidence="10" type="ORF">CLV92_101365</name>
</gene>
<keyword evidence="7" id="KW-0460">Magnesium</keyword>
<dbReference type="Proteomes" id="UP000239485">
    <property type="component" value="Unassembled WGS sequence"/>
</dbReference>
<evidence type="ECO:0000256" key="2">
    <source>
        <dbReference type="ARBA" id="ARBA00022475"/>
    </source>
</evidence>
<keyword evidence="11" id="KW-1185">Reference proteome</keyword>
<sequence length="414" mass="42841">MRAYLLVLIVAAAVTYLTTPLVRRCAQRVGAMTPVRDRDVHAVPIPRMGGVAMLLGLGAAFLVASRTPFLARVFEAESGPLWVLVGATIVCAVGVVDDIVQLDAVTKLAGQVLAAGVMGWQGIRLLSLPVGGVTLLSSQTMLLLTVLGVVVTINAVNFVDGLDGLAAGIVGIGAVAFFGYSYALQRQGPPDDYSSLATLVAAATVGCCLGFLPHNFNPARVFMGDSGSMLLGLLLASSTIAATSTVDPELVSSQRIAPAFFPLVLPIAVLLVPLGDMLLAVVRRTRAGRAFWHPDKQHLHHRLLELGHSHRVAVLVMYSWAAALSFGVSASAFLPLSTALLVALGAALVVLALTFLPLWWRSPEARGSAAGSGATRVATAAGVAASGPQRTAPGESASTQGGAPQVAERRSPTP</sequence>
<dbReference type="PANTHER" id="PTHR22926:SF3">
    <property type="entry name" value="UNDECAPRENYL-PHOSPHATE ALPHA-N-ACETYLGLUCOSAMINYL 1-PHOSPHATE TRANSFERASE"/>
    <property type="match status" value="1"/>
</dbReference>
<feature type="transmembrane region" description="Helical" evidence="9">
    <location>
        <begin position="140"/>
        <end position="159"/>
    </location>
</feature>
<keyword evidence="4 9" id="KW-0812">Transmembrane</keyword>
<protein>
    <submittedName>
        <fullName evidence="10">UDP-GlcNAc:undecaprenyl-phosphate GlcNAc-1-phosphate transferase</fullName>
    </submittedName>
</protein>
<feature type="binding site" evidence="7">
    <location>
        <position position="225"/>
    </location>
    <ligand>
        <name>Mg(2+)</name>
        <dbReference type="ChEBI" id="CHEBI:18420"/>
    </ligand>
</feature>
<evidence type="ECO:0000256" key="9">
    <source>
        <dbReference type="SAM" id="Phobius"/>
    </source>
</evidence>
<feature type="binding site" evidence="7">
    <location>
        <position position="157"/>
    </location>
    <ligand>
        <name>Mg(2+)</name>
        <dbReference type="ChEBI" id="CHEBI:18420"/>
    </ligand>
</feature>
<dbReference type="AlphaFoldDB" id="A0A2S6IWK5"/>
<comment type="cofactor">
    <cofactor evidence="7">
        <name>Mg(2+)</name>
        <dbReference type="ChEBI" id="CHEBI:18420"/>
    </cofactor>
</comment>
<keyword evidence="3 10" id="KW-0808">Transferase</keyword>
<dbReference type="PANTHER" id="PTHR22926">
    <property type="entry name" value="PHOSPHO-N-ACETYLMURAMOYL-PENTAPEPTIDE-TRANSFERASE"/>
    <property type="match status" value="1"/>
</dbReference>
<dbReference type="EMBL" id="PTJD01000001">
    <property type="protein sequence ID" value="PPK98666.1"/>
    <property type="molecule type" value="Genomic_DNA"/>
</dbReference>
<evidence type="ECO:0000256" key="6">
    <source>
        <dbReference type="ARBA" id="ARBA00023136"/>
    </source>
</evidence>
<keyword evidence="5 9" id="KW-1133">Transmembrane helix</keyword>
<name>A0A2S6IWK5_9ACTN</name>
<evidence type="ECO:0000256" key="3">
    <source>
        <dbReference type="ARBA" id="ARBA00022679"/>
    </source>
</evidence>
<comment type="caution">
    <text evidence="10">The sequence shown here is derived from an EMBL/GenBank/DDBJ whole genome shotgun (WGS) entry which is preliminary data.</text>
</comment>
<evidence type="ECO:0000313" key="10">
    <source>
        <dbReference type="EMBL" id="PPK98666.1"/>
    </source>
</evidence>
<dbReference type="InterPro" id="IPR000715">
    <property type="entry name" value="Glycosyl_transferase_4"/>
</dbReference>
<comment type="subcellular location">
    <subcellularLocation>
        <location evidence="1">Cell membrane</location>
        <topology evidence="1">Multi-pass membrane protein</topology>
    </subcellularLocation>
</comment>
<evidence type="ECO:0000256" key="7">
    <source>
        <dbReference type="PIRSR" id="PIRSR600715-1"/>
    </source>
</evidence>
<keyword evidence="6 9" id="KW-0472">Membrane</keyword>
<feature type="transmembrane region" description="Helical" evidence="9">
    <location>
        <begin position="81"/>
        <end position="102"/>
    </location>
</feature>
<dbReference type="OrthoDB" id="9783652at2"/>
<dbReference type="RefSeq" id="WP_104431037.1">
    <property type="nucleotide sequence ID" value="NZ_PTJD01000001.1"/>
</dbReference>
<feature type="transmembrane region" description="Helical" evidence="9">
    <location>
        <begin position="165"/>
        <end position="184"/>
    </location>
</feature>
<feature type="region of interest" description="Disordered" evidence="8">
    <location>
        <begin position="380"/>
        <end position="414"/>
    </location>
</feature>
<feature type="transmembrane region" description="Helical" evidence="9">
    <location>
        <begin position="312"/>
        <end position="334"/>
    </location>
</feature>
<accession>A0A2S6IWK5</accession>
<feature type="transmembrane region" description="Helical" evidence="9">
    <location>
        <begin position="48"/>
        <end position="69"/>
    </location>
</feature>
<dbReference type="GO" id="GO:0044038">
    <property type="term" value="P:cell wall macromolecule biosynthetic process"/>
    <property type="evidence" value="ECO:0007669"/>
    <property type="project" value="TreeGrafter"/>
</dbReference>
<evidence type="ECO:0000313" key="11">
    <source>
        <dbReference type="Proteomes" id="UP000239485"/>
    </source>
</evidence>
<feature type="transmembrane region" description="Helical" evidence="9">
    <location>
        <begin position="259"/>
        <end position="282"/>
    </location>
</feature>
<dbReference type="Pfam" id="PF00953">
    <property type="entry name" value="Glycos_transf_4"/>
    <property type="match status" value="1"/>
</dbReference>
<evidence type="ECO:0000256" key="8">
    <source>
        <dbReference type="SAM" id="MobiDB-lite"/>
    </source>
</evidence>
<keyword evidence="7" id="KW-0479">Metal-binding</keyword>
<reference evidence="10 11" key="1">
    <citation type="submission" date="2018-02" db="EMBL/GenBank/DDBJ databases">
        <title>Genomic Encyclopedia of Archaeal and Bacterial Type Strains, Phase II (KMG-II): from individual species to whole genera.</title>
        <authorList>
            <person name="Goeker M."/>
        </authorList>
    </citation>
    <scope>NUCLEOTIDE SEQUENCE [LARGE SCALE GENOMIC DNA]</scope>
    <source>
        <strain evidence="10 11">DSM 22857</strain>
    </source>
</reference>
<dbReference type="GO" id="GO:0005886">
    <property type="term" value="C:plasma membrane"/>
    <property type="evidence" value="ECO:0007669"/>
    <property type="project" value="UniProtKB-SubCell"/>
</dbReference>
<dbReference type="GO" id="GO:0016780">
    <property type="term" value="F:phosphotransferase activity, for other substituted phosphate groups"/>
    <property type="evidence" value="ECO:0007669"/>
    <property type="project" value="InterPro"/>
</dbReference>
<evidence type="ECO:0000256" key="4">
    <source>
        <dbReference type="ARBA" id="ARBA00022692"/>
    </source>
</evidence>